<comment type="function">
    <text evidence="8 10">Specifically methylates the N3 position of the uracil ring of uridine 1498 (m3U1498) in 16S rRNA. Acts on the fully assembled 30S ribosomal subunit.</text>
</comment>
<dbReference type="KEGG" id="tam:Theam_0363"/>
<evidence type="ECO:0000259" key="11">
    <source>
        <dbReference type="Pfam" id="PF04452"/>
    </source>
</evidence>
<evidence type="ECO:0000256" key="5">
    <source>
        <dbReference type="ARBA" id="ARBA00022603"/>
    </source>
</evidence>
<dbReference type="EC" id="2.1.1.193" evidence="10"/>
<evidence type="ECO:0000256" key="3">
    <source>
        <dbReference type="ARBA" id="ARBA00022490"/>
    </source>
</evidence>
<evidence type="ECO:0000256" key="6">
    <source>
        <dbReference type="ARBA" id="ARBA00022679"/>
    </source>
</evidence>
<keyword evidence="5 10" id="KW-0489">Methyltransferase</keyword>
<dbReference type="NCBIfam" id="NF008692">
    <property type="entry name" value="PRK11713.1-5"/>
    <property type="match status" value="1"/>
</dbReference>
<dbReference type="CDD" id="cd18084">
    <property type="entry name" value="RsmE-like"/>
    <property type="match status" value="1"/>
</dbReference>
<sequence>MRRFKVDSIKGSVAYLRGQEARHALKVLRLKKGDEIIVFDGEGKEYSAVIEAASPTSVKLKIVEEINVNRDSPLNSTLYMGLTNKLQKFELALQKVTELGVTRIVPVVCARSSTAQLVKNWSGKMRRWQEIVVNAAKQCGRSVLPELLEPVPLPEVEDDSDLKFVLWEKGGKSLKNYQDYVASSVSLLVGPEGGLEKGEIELLESKGFKPIYLGKRILRAETAAIAGVTLVQFIWGDLG</sequence>
<keyword evidence="7 10" id="KW-0949">S-adenosyl-L-methionine</keyword>
<dbReference type="GO" id="GO:0070042">
    <property type="term" value="F:rRNA (uridine-N3-)-methyltransferase activity"/>
    <property type="evidence" value="ECO:0007669"/>
    <property type="project" value="TreeGrafter"/>
</dbReference>
<evidence type="ECO:0000256" key="8">
    <source>
        <dbReference type="ARBA" id="ARBA00025699"/>
    </source>
</evidence>
<dbReference type="Pfam" id="PF20260">
    <property type="entry name" value="PUA_4"/>
    <property type="match status" value="1"/>
</dbReference>
<evidence type="ECO:0000256" key="1">
    <source>
        <dbReference type="ARBA" id="ARBA00004496"/>
    </source>
</evidence>
<dbReference type="InterPro" id="IPR015947">
    <property type="entry name" value="PUA-like_sf"/>
</dbReference>
<dbReference type="PANTHER" id="PTHR30027:SF3">
    <property type="entry name" value="16S RRNA (URACIL(1498)-N(3))-METHYLTRANSFERASE"/>
    <property type="match status" value="1"/>
</dbReference>
<evidence type="ECO:0000259" key="12">
    <source>
        <dbReference type="Pfam" id="PF20260"/>
    </source>
</evidence>
<name>E8T4S4_THEA1</name>
<dbReference type="InterPro" id="IPR046886">
    <property type="entry name" value="RsmE_MTase_dom"/>
</dbReference>
<dbReference type="AlphaFoldDB" id="E8T4S4"/>
<dbReference type="InterPro" id="IPR029028">
    <property type="entry name" value="Alpha/beta_knot_MTases"/>
</dbReference>
<reference evidence="13" key="1">
    <citation type="submission" date="2011-01" db="EMBL/GenBank/DDBJ databases">
        <title>Complete sequence of chromosome of Thermovibrio ammonificans HB-1.</title>
        <authorList>
            <consortium name="US DOE Joint Genome Institute"/>
            <person name="Lucas S."/>
            <person name="Copeland A."/>
            <person name="Lapidus A."/>
            <person name="Cheng J.-F."/>
            <person name="Goodwin L."/>
            <person name="Pitluck S."/>
            <person name="Davenport K."/>
            <person name="Detter J.C."/>
            <person name="Han C."/>
            <person name="Tapia R."/>
            <person name="Land M."/>
            <person name="Hauser L."/>
            <person name="Kyrpides N."/>
            <person name="Ivanova N."/>
            <person name="Ovchinnikova G."/>
            <person name="Vetriani C."/>
            <person name="Woyke T."/>
        </authorList>
    </citation>
    <scope>NUCLEOTIDE SEQUENCE [LARGE SCALE GENOMIC DNA]</scope>
    <source>
        <strain evidence="13">HB-1</strain>
    </source>
</reference>
<accession>E8T4S4</accession>
<dbReference type="PIRSF" id="PIRSF015601">
    <property type="entry name" value="MTase_slr0722"/>
    <property type="match status" value="1"/>
</dbReference>
<evidence type="ECO:0000256" key="7">
    <source>
        <dbReference type="ARBA" id="ARBA00022691"/>
    </source>
</evidence>
<organism evidence="13 14">
    <name type="scientific">Thermovibrio ammonificans (strain DSM 15698 / JCM 12110 / HB-1)</name>
    <dbReference type="NCBI Taxonomy" id="648996"/>
    <lineage>
        <taxon>Bacteria</taxon>
        <taxon>Pseudomonadati</taxon>
        <taxon>Aquificota</taxon>
        <taxon>Aquificia</taxon>
        <taxon>Desulfurobacteriales</taxon>
        <taxon>Desulfurobacteriaceae</taxon>
        <taxon>Thermovibrio</taxon>
    </lineage>
</organism>
<dbReference type="PANTHER" id="PTHR30027">
    <property type="entry name" value="RIBOSOMAL RNA SMALL SUBUNIT METHYLTRANSFERASE E"/>
    <property type="match status" value="1"/>
</dbReference>
<dbReference type="eggNOG" id="COG1385">
    <property type="taxonomic scope" value="Bacteria"/>
</dbReference>
<dbReference type="InterPro" id="IPR006700">
    <property type="entry name" value="RsmE"/>
</dbReference>
<gene>
    <name evidence="13" type="ordered locus">Theam_0363</name>
</gene>
<dbReference type="InterPro" id="IPR046887">
    <property type="entry name" value="RsmE_PUA-like"/>
</dbReference>
<evidence type="ECO:0000256" key="4">
    <source>
        <dbReference type="ARBA" id="ARBA00022552"/>
    </source>
</evidence>
<dbReference type="GO" id="GO:0070475">
    <property type="term" value="P:rRNA base methylation"/>
    <property type="evidence" value="ECO:0007669"/>
    <property type="project" value="TreeGrafter"/>
</dbReference>
<keyword evidence="6 10" id="KW-0808">Transferase</keyword>
<keyword evidence="14" id="KW-1185">Reference proteome</keyword>
<dbReference type="GO" id="GO:0005737">
    <property type="term" value="C:cytoplasm"/>
    <property type="evidence" value="ECO:0007669"/>
    <property type="project" value="UniProtKB-SubCell"/>
</dbReference>
<evidence type="ECO:0000256" key="2">
    <source>
        <dbReference type="ARBA" id="ARBA00005528"/>
    </source>
</evidence>
<dbReference type="Gene3D" id="3.40.1280.10">
    <property type="match status" value="1"/>
</dbReference>
<evidence type="ECO:0000256" key="10">
    <source>
        <dbReference type="PIRNR" id="PIRNR015601"/>
    </source>
</evidence>
<comment type="catalytic activity">
    <reaction evidence="9 10">
        <text>uridine(1498) in 16S rRNA + S-adenosyl-L-methionine = N(3)-methyluridine(1498) in 16S rRNA + S-adenosyl-L-homocysteine + H(+)</text>
        <dbReference type="Rhea" id="RHEA:42920"/>
        <dbReference type="Rhea" id="RHEA-COMP:10283"/>
        <dbReference type="Rhea" id="RHEA-COMP:10284"/>
        <dbReference type="ChEBI" id="CHEBI:15378"/>
        <dbReference type="ChEBI" id="CHEBI:57856"/>
        <dbReference type="ChEBI" id="CHEBI:59789"/>
        <dbReference type="ChEBI" id="CHEBI:65315"/>
        <dbReference type="ChEBI" id="CHEBI:74502"/>
        <dbReference type="EC" id="2.1.1.193"/>
    </reaction>
</comment>
<dbReference type="Pfam" id="PF04452">
    <property type="entry name" value="Methyltrans_RNA"/>
    <property type="match status" value="1"/>
</dbReference>
<evidence type="ECO:0000313" key="13">
    <source>
        <dbReference type="EMBL" id="ADU96336.1"/>
    </source>
</evidence>
<keyword evidence="4 10" id="KW-0698">rRNA processing</keyword>
<dbReference type="SUPFAM" id="SSF75217">
    <property type="entry name" value="alpha/beta knot"/>
    <property type="match status" value="1"/>
</dbReference>
<feature type="domain" description="Ribosomal RNA small subunit methyltransferase E PUA-like" evidence="12">
    <location>
        <begin position="16"/>
        <end position="62"/>
    </location>
</feature>
<dbReference type="NCBIfam" id="TIGR00046">
    <property type="entry name" value="RsmE family RNA methyltransferase"/>
    <property type="match status" value="1"/>
</dbReference>
<dbReference type="EMBL" id="CP002444">
    <property type="protein sequence ID" value="ADU96336.1"/>
    <property type="molecule type" value="Genomic_DNA"/>
</dbReference>
<dbReference type="InterPro" id="IPR029026">
    <property type="entry name" value="tRNA_m1G_MTases_N"/>
</dbReference>
<comment type="subcellular location">
    <subcellularLocation>
        <location evidence="1 10">Cytoplasm</location>
    </subcellularLocation>
</comment>
<dbReference type="RefSeq" id="WP_013537122.1">
    <property type="nucleotide sequence ID" value="NC_014926.1"/>
</dbReference>
<dbReference type="OrthoDB" id="9815641at2"/>
<dbReference type="HOGENOM" id="CLU_067442_5_1_0"/>
<keyword evidence="3 10" id="KW-0963">Cytoplasm</keyword>
<dbReference type="STRING" id="648996.Theam_0363"/>
<dbReference type="SUPFAM" id="SSF88697">
    <property type="entry name" value="PUA domain-like"/>
    <property type="match status" value="1"/>
</dbReference>
<evidence type="ECO:0000313" key="14">
    <source>
        <dbReference type="Proteomes" id="UP000006362"/>
    </source>
</evidence>
<proteinExistence type="inferred from homology"/>
<protein>
    <recommendedName>
        <fullName evidence="10">Ribosomal RNA small subunit methyltransferase E</fullName>
        <ecNumber evidence="10">2.1.1.193</ecNumber>
    </recommendedName>
</protein>
<feature type="domain" description="Ribosomal RNA small subunit methyltransferase E methyltransferase" evidence="11">
    <location>
        <begin position="71"/>
        <end position="232"/>
    </location>
</feature>
<comment type="similarity">
    <text evidence="2 10">Belongs to the RNA methyltransferase RsmE family.</text>
</comment>
<evidence type="ECO:0000256" key="9">
    <source>
        <dbReference type="ARBA" id="ARBA00047944"/>
    </source>
</evidence>
<dbReference type="Proteomes" id="UP000006362">
    <property type="component" value="Chromosome"/>
</dbReference>